<gene>
    <name evidence="2" type="ORF">AVDCRST_MAG55-3250</name>
</gene>
<evidence type="ECO:0000256" key="1">
    <source>
        <dbReference type="SAM" id="MobiDB-lite"/>
    </source>
</evidence>
<dbReference type="AlphaFoldDB" id="A0A6J4QB58"/>
<reference evidence="2" key="1">
    <citation type="submission" date="2020-02" db="EMBL/GenBank/DDBJ databases">
        <authorList>
            <person name="Meier V. D."/>
        </authorList>
    </citation>
    <scope>NUCLEOTIDE SEQUENCE</scope>
    <source>
        <strain evidence="2">AVDCRST_MAG55</strain>
    </source>
</reference>
<dbReference type="EMBL" id="CADCUZ010000165">
    <property type="protein sequence ID" value="CAA9438840.1"/>
    <property type="molecule type" value="Genomic_DNA"/>
</dbReference>
<feature type="compositionally biased region" description="Basic residues" evidence="1">
    <location>
        <begin position="1"/>
        <end position="13"/>
    </location>
</feature>
<organism evidence="2">
    <name type="scientific">uncultured Rubrobacteraceae bacterium</name>
    <dbReference type="NCBI Taxonomy" id="349277"/>
    <lineage>
        <taxon>Bacteria</taxon>
        <taxon>Bacillati</taxon>
        <taxon>Actinomycetota</taxon>
        <taxon>Rubrobacteria</taxon>
        <taxon>Rubrobacterales</taxon>
        <taxon>Rubrobacteraceae</taxon>
        <taxon>environmental samples</taxon>
    </lineage>
</organism>
<dbReference type="InterPro" id="IPR036249">
    <property type="entry name" value="Thioredoxin-like_sf"/>
</dbReference>
<dbReference type="Pfam" id="PF01257">
    <property type="entry name" value="2Fe-2S_thioredx"/>
    <property type="match status" value="1"/>
</dbReference>
<dbReference type="CDD" id="cd02980">
    <property type="entry name" value="TRX_Fd_family"/>
    <property type="match status" value="1"/>
</dbReference>
<evidence type="ECO:0000313" key="2">
    <source>
        <dbReference type="EMBL" id="CAA9438840.1"/>
    </source>
</evidence>
<dbReference type="Gene3D" id="3.40.30.10">
    <property type="entry name" value="Glutaredoxin"/>
    <property type="match status" value="1"/>
</dbReference>
<feature type="region of interest" description="Disordered" evidence="1">
    <location>
        <begin position="1"/>
        <end position="24"/>
    </location>
</feature>
<accession>A0A6J4QB58</accession>
<sequence length="130" mass="14094">MPKKKGNKASKGRRPPDAVTALPKPGAKVRAYDAHVLVCKGGDCKKRGSKDVQGALKDELRAVGMNHAVRIDSVECLGLCKHGPNAIVYPSGTWYLGLIEADVHEIVECHLKGGEPVEHLAAELRPRKKR</sequence>
<dbReference type="SUPFAM" id="SSF52833">
    <property type="entry name" value="Thioredoxin-like"/>
    <property type="match status" value="1"/>
</dbReference>
<name>A0A6J4QB58_9ACTN</name>
<protein>
    <recommendedName>
        <fullName evidence="3">Ferredoxin, 2Fe-2S</fullName>
    </recommendedName>
</protein>
<evidence type="ECO:0008006" key="3">
    <source>
        <dbReference type="Google" id="ProtNLM"/>
    </source>
</evidence>
<proteinExistence type="predicted"/>